<organism evidence="4 5">
    <name type="scientific">Durusdinium trenchii</name>
    <dbReference type="NCBI Taxonomy" id="1381693"/>
    <lineage>
        <taxon>Eukaryota</taxon>
        <taxon>Sar</taxon>
        <taxon>Alveolata</taxon>
        <taxon>Dinophyceae</taxon>
        <taxon>Suessiales</taxon>
        <taxon>Symbiodiniaceae</taxon>
        <taxon>Durusdinium</taxon>
    </lineage>
</organism>
<feature type="region of interest" description="Disordered" evidence="1">
    <location>
        <begin position="582"/>
        <end position="604"/>
    </location>
</feature>
<accession>A0ABP0ITS1</accession>
<feature type="compositionally biased region" description="Low complexity" evidence="1">
    <location>
        <begin position="594"/>
        <end position="604"/>
    </location>
</feature>
<evidence type="ECO:0000259" key="2">
    <source>
        <dbReference type="Pfam" id="PF12783"/>
    </source>
</evidence>
<comment type="caution">
    <text evidence="4">The sequence shown here is derived from an EMBL/GenBank/DDBJ whole genome shotgun (WGS) entry which is preliminary data.</text>
</comment>
<protein>
    <submittedName>
        <fullName evidence="4">Protein MON2 homolog</fullName>
    </submittedName>
</protein>
<dbReference type="EMBL" id="CAXAMM010004956">
    <property type="protein sequence ID" value="CAK9005488.1"/>
    <property type="molecule type" value="Genomic_DNA"/>
</dbReference>
<dbReference type="InterPro" id="IPR032817">
    <property type="entry name" value="Mon2_C"/>
</dbReference>
<feature type="region of interest" description="Disordered" evidence="1">
    <location>
        <begin position="252"/>
        <end position="298"/>
    </location>
</feature>
<feature type="region of interest" description="Disordered" evidence="1">
    <location>
        <begin position="634"/>
        <end position="682"/>
    </location>
</feature>
<dbReference type="InterPro" id="IPR032691">
    <property type="entry name" value="Mon2/Sec7/BIG1-like_HUS"/>
</dbReference>
<feature type="domain" description="Mon2 C-terminal" evidence="3">
    <location>
        <begin position="918"/>
        <end position="1165"/>
    </location>
</feature>
<proteinExistence type="predicted"/>
<feature type="compositionally biased region" description="Low complexity" evidence="1">
    <location>
        <begin position="271"/>
        <end position="281"/>
    </location>
</feature>
<dbReference type="PANTHER" id="PTHR10663:SF333">
    <property type="entry name" value="PROTEIN MON2 HOMOLOG"/>
    <property type="match status" value="1"/>
</dbReference>
<reference evidence="4 5" key="1">
    <citation type="submission" date="2024-02" db="EMBL/GenBank/DDBJ databases">
        <authorList>
            <person name="Chen Y."/>
            <person name="Shah S."/>
            <person name="Dougan E. K."/>
            <person name="Thang M."/>
            <person name="Chan C."/>
        </authorList>
    </citation>
    <scope>NUCLEOTIDE SEQUENCE [LARGE SCALE GENOMIC DNA]</scope>
</reference>
<feature type="compositionally biased region" description="Polar residues" evidence="1">
    <location>
        <begin position="659"/>
        <end position="674"/>
    </location>
</feature>
<dbReference type="Pfam" id="PF12783">
    <property type="entry name" value="Sec7-like_HUS"/>
    <property type="match status" value="1"/>
</dbReference>
<evidence type="ECO:0000313" key="5">
    <source>
        <dbReference type="Proteomes" id="UP001642464"/>
    </source>
</evidence>
<dbReference type="InterPro" id="IPR016024">
    <property type="entry name" value="ARM-type_fold"/>
</dbReference>
<feature type="region of interest" description="Disordered" evidence="1">
    <location>
        <begin position="444"/>
        <end position="464"/>
    </location>
</feature>
<dbReference type="SUPFAM" id="SSF48371">
    <property type="entry name" value="ARM repeat"/>
    <property type="match status" value="1"/>
</dbReference>
<evidence type="ECO:0000256" key="1">
    <source>
        <dbReference type="SAM" id="MobiDB-lite"/>
    </source>
</evidence>
<evidence type="ECO:0000313" key="4">
    <source>
        <dbReference type="EMBL" id="CAK9005488.1"/>
    </source>
</evidence>
<evidence type="ECO:0000259" key="3">
    <source>
        <dbReference type="Pfam" id="PF16206"/>
    </source>
</evidence>
<sequence>MPKSLALELLETILSAHADVFLMQESSRSFAPFVRDKVCPVLIRSFGGRCDWRLMVRMMRTAVVLLVHLRPILGPEDVQTLVFLLLRMLDDGSGPGDDVNAPRYVTPVWHRVLTLETLNLLCSHQDFLGELQDIHDDVGQRPASDSPPTSPTDSSAFLQVVEALCALVSSVLRQPQVAQGIDAIAARPTKGLNLLSEEEPPENISESLVALLAAECLASIADSMALSKELVNDIGRAPSPVVQIGKLHSRDESTSPAPLLSKHTSSALQASPVVSESSSSQDNDDVDRPTTPSSGRGVRRAVVRQMMEICWKPMLRALATLLQHCNNENVVQFILKAYMSMTNTCGMLDLVEPRNAFIMSLCNFSLPNWHSSAAIMPMHIHKSAQNRGSELAPKHLQALKALFNIAHGLGSILGSAWHIVLETFEQLDHIMFCLAADKRRTSSGTVHVTGHGPSGDGRSGSSPSDAASFGAVLRPAVDDEIAIVESMLAYLFDSTRFLDEEALIQIQTALTQLSFTVLAHAETMRNVSMEPLAKPAVRESWISSITTSIADAASGALTSVAYNEVDGDGPQDQEEHGIEGEIEDDDDQSDHYDSSASASSSASSSFSSAATVKQHVDEFGVPDLGIDLSKEKHAFKRPPGSKSAATMATEIPGSAGGNAASSVQHQRVNSASRPDTTHHGADVVDGVVARATYRNPPFAIEKLVETTRLNTFRVGLLWEMTQNVLSTVASKSDPKLRLYGVQAMETLVVDALLFEEPPSMHKQPGASKLLTRDKSHSTGSHFRHVAPPRDAARSGKAPVDQPSVGRRAHSTFGEDGIVYPPPRALQKELLEGFSHLFKSHFSDAREATLQSMYRIIGTCGHVLERDGWEVIVVELAMITGTLKPSDRTEAFTMPEYSAKDIAKLVPSAFKAVQLIVDDFLPALPFECKKTVAHCIAAFGKQEPHVNISLTAVTMLWTMCDQVQKECPDLDEEARSTSPMLTNLSEEDARRVRQCNALLVHLVEQLSELSLDKRPEVRNCAVRTLCSVVVACAPKLLLESWRTCTLGIVFPLLNEIISCGSQAPTDQVHGEVLGRISGERTRVHHSLDTLEKQWRETIVTAIQGTTRVVRAAVQFAGHTDWSLKCWEILLNTIESTLKANPTNKVALAATRTLHDLGALVTGGAKARFAAVGMQVVDGALVHVGAGGMEASPQRGAAAAIGTAEEAPLALAKDTPVEKLWGLVWGVYDNATQGAPPKGVHSAEVATDIVSGLGELYGNPRAKLLREPAQVIQVLQSMTRLLTAFPAKSKHITGLERAVLTTTESLPPVADSVWPQLFLSLRTFMHGNSNGMGFSDVFADKAQELFIALFEKHAPSSGRALVFEDTIESILNAYDIEEEGGLGDSEDRRSQSALGGPWGVESLLPIFRFGLRSLSTCGWLSSRVEDAWMNLLLALRLILLPGEMVDAPSDGATGSSSNGVSVSVIEGLKLLDAIVEEARPLIVASCVPAGVQDRLLELLRAGCAAGDEPDSDDASGIALSRACLDHLLTLTSFCVSDSQELAEQVLLALMNGIEHIVSSFAAKRGAASSEEEEEIVRMLVKLRGLDLSHVPIRFMEKYHPLTMQSCGSKCHLLLLFPVLNQLVVVDSLAVRTELQLIFASLSDNLVQRAP</sequence>
<name>A0ABP0ITS1_9DINO</name>
<gene>
    <name evidence="4" type="ORF">SCF082_LOCUS8618</name>
</gene>
<dbReference type="PANTHER" id="PTHR10663">
    <property type="entry name" value="GUANYL-NUCLEOTIDE EXCHANGE FACTOR"/>
    <property type="match status" value="1"/>
</dbReference>
<dbReference type="Pfam" id="PF16206">
    <property type="entry name" value="Mon2_C"/>
    <property type="match status" value="1"/>
</dbReference>
<feature type="domain" description="Mon2/Sec7/BIG1-like HUS" evidence="2">
    <location>
        <begin position="2"/>
        <end position="130"/>
    </location>
</feature>
<feature type="region of interest" description="Disordered" evidence="1">
    <location>
        <begin position="759"/>
        <end position="814"/>
    </location>
</feature>
<dbReference type="Proteomes" id="UP001642464">
    <property type="component" value="Unassembled WGS sequence"/>
</dbReference>
<keyword evidence="5" id="KW-1185">Reference proteome</keyword>